<accession>A0A1C3KZQ5</accession>
<keyword evidence="1" id="KW-0472">Membrane</keyword>
<dbReference type="AlphaFoldDB" id="A0A1C3KZQ5"/>
<evidence type="ECO:0000313" key="3">
    <source>
        <dbReference type="Proteomes" id="UP000219799"/>
    </source>
</evidence>
<protein>
    <submittedName>
        <fullName evidence="2">Uncharacterized protein</fullName>
    </submittedName>
</protein>
<sequence>MHILANAVRPHYGKGWFYKLKITYSSYFIYGSKYNLKDSSIKGMYDGTKSNNDEFHSVSEKGSEVQSSGTKWKDNLGEVISNNSENNEDNYVSLFTDKIIIEKNIKTNKVFSIYTNSYIPKESEHILILSLKKLKEYEKIKDKVKLSVYIYELQNLSKSKISFNVLKKIEIINNLFEHINANIEHASPSLLLSTSISYKRIHLNKYTYFKNILRAICNNIKVHKSNKLSKLLINEDRSNKDDYQYTIELLKKEKKKNKNKINMVNVYTNHLNNSALCYILYSYSTLFTTSNAYVLYICKYILLNVGNLNCLDMLSLLYYIRRSNVKVRGANMFLCRSEGLSGSFGSTLGRSSSDSYSGMVEGYEQNRFDKAVDELSSNKLKSQCKSINSFTLSDEMNRKAVKNRAIETGHKGKYDEYKNTYMKILRTIIHLINKRKIFLENSNISVLILYYYFKMNFIPIQIFYKFHYKIKKNIKKIDIKYLSLYLYILSSIKFDLGYYKFIYKYLTSIFQNREKEFNMLSLCLSFYSLSKNGYYDETFVRCCVGLFRTFAGSLNNVNITNIIYTLGKLKIRDEELLDILCDILMKRQDNISAINLSLTVHNLSKLNYKNEIFFKMCLEKGKEILSTFTTKQLVIFGEGMIINNTYDYEFMQVFFNQLIKMEYKDTATIVNNNDMNNNDMNSNYMNSNDMNSNYMNSNYMKNNHMKNNNNIKNTNYKKKHILSTICFSLALERENFVNQFPLSIKTFISKNLNNIIQSKSISNIHDEIVSILNYLNIENFEIVKQKKPYVFDIFIKGDQNIYIDILSPCKYLTNSVYLNGFIELKKRHMKLLNANYYYFNKKNYLSLESLDEKIIFIKNFLQNVCSYNFNYVNKMKEEKKKEIQNFLLLNANEHGHPFVQIYYEQNGHQKKGNITNDKKSSIKNRDYYLLPSYANVENIKKKNFKKKMHQINFEQPLIKKQQIFIHYDDDALLNRSKMDLLNTTMSISDSNILYDEEQAREQAGGKQSSIPFKNDFKKKFLFKKKCHGLSKWEYFDERTGKIIIKKRI</sequence>
<evidence type="ECO:0000256" key="1">
    <source>
        <dbReference type="SAM" id="Phobius"/>
    </source>
</evidence>
<dbReference type="Proteomes" id="UP000219799">
    <property type="component" value="Chromosome 11"/>
</dbReference>
<proteinExistence type="predicted"/>
<dbReference type="EMBL" id="LT594499">
    <property type="protein sequence ID" value="SBT79732.1"/>
    <property type="molecule type" value="Genomic_DNA"/>
</dbReference>
<reference evidence="2 3" key="1">
    <citation type="submission" date="2016-06" db="EMBL/GenBank/DDBJ databases">
        <authorList>
            <consortium name="Pathogen Informatics"/>
        </authorList>
    </citation>
    <scope>NUCLEOTIDE SEQUENCE [LARGE SCALE GENOMIC DNA]</scope>
    <source>
        <strain evidence="2">PmlGA01</strain>
    </source>
</reference>
<evidence type="ECO:0000313" key="2">
    <source>
        <dbReference type="EMBL" id="SBT79732.1"/>
    </source>
</evidence>
<organism evidence="2 3">
    <name type="scientific">Plasmodium malariae</name>
    <dbReference type="NCBI Taxonomy" id="5858"/>
    <lineage>
        <taxon>Eukaryota</taxon>
        <taxon>Sar</taxon>
        <taxon>Alveolata</taxon>
        <taxon>Apicomplexa</taxon>
        <taxon>Aconoidasida</taxon>
        <taxon>Haemosporida</taxon>
        <taxon>Plasmodiidae</taxon>
        <taxon>Plasmodium</taxon>
        <taxon>Plasmodium (Plasmodium)</taxon>
    </lineage>
</organism>
<name>A0A1C3KZQ5_PLAMA</name>
<dbReference type="VEuPathDB" id="PlasmoDB:PmUG01_11044800"/>
<keyword evidence="1" id="KW-0812">Transmembrane</keyword>
<feature type="transmembrane region" description="Helical" evidence="1">
    <location>
        <begin position="484"/>
        <end position="503"/>
    </location>
</feature>
<feature type="transmembrane region" description="Helical" evidence="1">
    <location>
        <begin position="444"/>
        <end position="464"/>
    </location>
</feature>
<keyword evidence="1" id="KW-1133">Transmembrane helix</keyword>
<gene>
    <name evidence="2" type="primary">PmlGA01_110033000</name>
    <name evidence="2" type="ORF">PMLGA01_110033000</name>
</gene>